<dbReference type="Proteomes" id="UP001179280">
    <property type="component" value="Unassembled WGS sequence"/>
</dbReference>
<organism evidence="1 2">
    <name type="scientific">Shouchella xiaoxiensis</name>
    <dbReference type="NCBI Taxonomy" id="766895"/>
    <lineage>
        <taxon>Bacteria</taxon>
        <taxon>Bacillati</taxon>
        <taxon>Bacillota</taxon>
        <taxon>Bacilli</taxon>
        <taxon>Bacillales</taxon>
        <taxon>Bacillaceae</taxon>
        <taxon>Shouchella</taxon>
    </lineage>
</organism>
<proteinExistence type="predicted"/>
<evidence type="ECO:0000313" key="1">
    <source>
        <dbReference type="EMBL" id="MBM7839964.1"/>
    </source>
</evidence>
<name>A0ABS2SZR7_9BACI</name>
<reference evidence="1" key="1">
    <citation type="submission" date="2021-01" db="EMBL/GenBank/DDBJ databases">
        <title>Genomic Encyclopedia of Type Strains, Phase IV (KMG-IV): sequencing the most valuable type-strain genomes for metagenomic binning, comparative biology and taxonomic classification.</title>
        <authorList>
            <person name="Goeker M."/>
        </authorList>
    </citation>
    <scope>NUCLEOTIDE SEQUENCE</scope>
    <source>
        <strain evidence="1">DSM 21943</strain>
    </source>
</reference>
<dbReference type="EMBL" id="JAFBCV010000011">
    <property type="protein sequence ID" value="MBM7839964.1"/>
    <property type="molecule type" value="Genomic_DNA"/>
</dbReference>
<sequence length="118" mass="13666">MYACKVTCRTTLYHDVGENEIDLSSTKAFFEKHFFKTITPILRVTQLSDYKYWKNKFNEIAGTAVVEVLVPYDQRLQYMADYESIACRTVRRLLPTQGAAIQVTSSEWLTPPRKKGFS</sequence>
<dbReference type="RefSeq" id="WP_204467337.1">
    <property type="nucleotide sequence ID" value="NZ_JAFBCV010000011.1"/>
</dbReference>
<keyword evidence="2" id="KW-1185">Reference proteome</keyword>
<evidence type="ECO:0000313" key="2">
    <source>
        <dbReference type="Proteomes" id="UP001179280"/>
    </source>
</evidence>
<gene>
    <name evidence="1" type="ORF">JOC54_003244</name>
</gene>
<accession>A0ABS2SZR7</accession>
<protein>
    <submittedName>
        <fullName evidence="1">Uncharacterized protein</fullName>
    </submittedName>
</protein>
<comment type="caution">
    <text evidence="1">The sequence shown here is derived from an EMBL/GenBank/DDBJ whole genome shotgun (WGS) entry which is preliminary data.</text>
</comment>